<dbReference type="AlphaFoldDB" id="A0A4Q2D9H3"/>
<dbReference type="Proteomes" id="UP000290288">
    <property type="component" value="Unassembled WGS sequence"/>
</dbReference>
<gene>
    <name evidence="1" type="ORF">EST38_g10746</name>
</gene>
<accession>A0A4Q2D9H3</accession>
<dbReference type="OrthoDB" id="3068660at2759"/>
<evidence type="ECO:0000313" key="1">
    <source>
        <dbReference type="EMBL" id="RXW15114.1"/>
    </source>
</evidence>
<protein>
    <submittedName>
        <fullName evidence="1">Uncharacterized protein</fullName>
    </submittedName>
</protein>
<sequence length="240" mass="28223">MAGTEERLHRVLVNHVNTNSIDLWLKDQSLQGLNRWFSRIEKVCQACDLLEGHYAEAALLFIESGDLVEEMREKKKQYLDRTLNTYWIWNDFKEEIRRAVQEADKNPPPRQLIPSVTATATPPDHLSPDELRQRLYNWTSRSRIYPLFRGSSQELGRWFLIVERACRESGIPPNQRTEAASMLIFEELDLAAAMQTRRQEYLQRTGEAYWGWQDFQQDIRNVVTEAERRNEGRSNELPIS</sequence>
<keyword evidence="2" id="KW-1185">Reference proteome</keyword>
<evidence type="ECO:0000313" key="2">
    <source>
        <dbReference type="Proteomes" id="UP000290288"/>
    </source>
</evidence>
<comment type="caution">
    <text evidence="1">The sequence shown here is derived from an EMBL/GenBank/DDBJ whole genome shotgun (WGS) entry which is preliminary data.</text>
</comment>
<reference evidence="1 2" key="1">
    <citation type="submission" date="2019-01" db="EMBL/GenBank/DDBJ databases">
        <title>Draft genome sequence of Psathyrella aberdarensis IHI B618.</title>
        <authorList>
            <person name="Buettner E."/>
            <person name="Kellner H."/>
        </authorList>
    </citation>
    <scope>NUCLEOTIDE SEQUENCE [LARGE SCALE GENOMIC DNA]</scope>
    <source>
        <strain evidence="1 2">IHI B618</strain>
    </source>
</reference>
<dbReference type="EMBL" id="SDEE01000598">
    <property type="protein sequence ID" value="RXW15114.1"/>
    <property type="molecule type" value="Genomic_DNA"/>
</dbReference>
<proteinExistence type="predicted"/>
<name>A0A4Q2D9H3_9AGAR</name>
<organism evidence="1 2">
    <name type="scientific">Candolleomyces aberdarensis</name>
    <dbReference type="NCBI Taxonomy" id="2316362"/>
    <lineage>
        <taxon>Eukaryota</taxon>
        <taxon>Fungi</taxon>
        <taxon>Dikarya</taxon>
        <taxon>Basidiomycota</taxon>
        <taxon>Agaricomycotina</taxon>
        <taxon>Agaricomycetes</taxon>
        <taxon>Agaricomycetidae</taxon>
        <taxon>Agaricales</taxon>
        <taxon>Agaricineae</taxon>
        <taxon>Psathyrellaceae</taxon>
        <taxon>Candolleomyces</taxon>
    </lineage>
</organism>